<organism evidence="1 2">
    <name type="scientific">Paractinoplanes rhizophilus</name>
    <dbReference type="NCBI Taxonomy" id="1416877"/>
    <lineage>
        <taxon>Bacteria</taxon>
        <taxon>Bacillati</taxon>
        <taxon>Actinomycetota</taxon>
        <taxon>Actinomycetes</taxon>
        <taxon>Micromonosporales</taxon>
        <taxon>Micromonosporaceae</taxon>
        <taxon>Paractinoplanes</taxon>
    </lineage>
</organism>
<gene>
    <name evidence="1" type="ORF">ACFQS1_37160</name>
</gene>
<reference evidence="2" key="1">
    <citation type="journal article" date="2019" name="Int. J. Syst. Evol. Microbiol.">
        <title>The Global Catalogue of Microorganisms (GCM) 10K type strain sequencing project: providing services to taxonomists for standard genome sequencing and annotation.</title>
        <authorList>
            <consortium name="The Broad Institute Genomics Platform"/>
            <consortium name="The Broad Institute Genome Sequencing Center for Infectious Disease"/>
            <person name="Wu L."/>
            <person name="Ma J."/>
        </authorList>
    </citation>
    <scope>NUCLEOTIDE SEQUENCE [LARGE SCALE GENOMIC DNA]</scope>
    <source>
        <strain evidence="2">XZYJT-10</strain>
    </source>
</reference>
<sequence>MARPSSRQKNQKLIDARLRLTSASGETWTPQNVADEMNAFLWAQYQKDHQEGRRSRKPTILDHRFVSSYESGRHRWPTRQYRAAFRYALRVETDAELGFTPERRRTGKPKLHDQAYDTARAAVTGETVTHLGARWPDPTEPMRTAALAAVPAPSLDADDSPVLATRRQSMLLLGMATVAAAFGLRGSDTGPRRQIGRNDLSQVSAIISLYRSMDSEFGGGVLVDDVDQIAQSASGLLDHIVPDALLPELFTVLANARYLAAWTAFDATRHTDAQRHFMAAERYAMESGNRRLLAHVRYGQAKQLQHLRQNRDALHTLRLAHHQLDPTPGVLAVLRGAEAASHAALGDAERAKRALGQSSDAFAAVDPSKEPEWLDFLDEGELLAQYGRVYRDMARAERRHGDDAVRWVAEAISSFGTQNVRSTLLNQVGLCSAYFLADAPDLALQAGHAAQELANTVTSKRVVERLANLRRDAADHLHHSDVADFIHSLPATV</sequence>
<keyword evidence="2" id="KW-1185">Reference proteome</keyword>
<name>A0ABW2I410_9ACTN</name>
<dbReference type="RefSeq" id="WP_378977123.1">
    <property type="nucleotide sequence ID" value="NZ_JBHTBJ010000055.1"/>
</dbReference>
<accession>A0ABW2I410</accession>
<evidence type="ECO:0000313" key="1">
    <source>
        <dbReference type="EMBL" id="MFC7279625.1"/>
    </source>
</evidence>
<evidence type="ECO:0000313" key="2">
    <source>
        <dbReference type="Proteomes" id="UP001596548"/>
    </source>
</evidence>
<protein>
    <recommendedName>
        <fullName evidence="3">XRE family transcriptional regulator</fullName>
    </recommendedName>
</protein>
<comment type="caution">
    <text evidence="1">The sequence shown here is derived from an EMBL/GenBank/DDBJ whole genome shotgun (WGS) entry which is preliminary data.</text>
</comment>
<proteinExistence type="predicted"/>
<dbReference type="EMBL" id="JBHTBJ010000055">
    <property type="protein sequence ID" value="MFC7279625.1"/>
    <property type="molecule type" value="Genomic_DNA"/>
</dbReference>
<dbReference type="Proteomes" id="UP001596548">
    <property type="component" value="Unassembled WGS sequence"/>
</dbReference>
<evidence type="ECO:0008006" key="3">
    <source>
        <dbReference type="Google" id="ProtNLM"/>
    </source>
</evidence>